<proteinExistence type="predicted"/>
<sequence>MSQRNQYPFSGEVFPPAPWSPAPGAPIISSTGGPDFSVPFAPTSEPFPMFPGSPLPSPFLPATPAFGPTPMASPLPSAVSSAFSTPFGTLSAGSMPHLGPAPQDLDKIFGPAPNYVTANTSHLNLPFQPPPYKNFIPSPLYIEGSMEDLAYQNMARQNYANGLTTDPWRNEPMPQYIERFEDLSPEDQRRERALQRQYDRHMTDAQRQDMDRRRRDRTANYEPGLDEELWRPSPKCMCTIV</sequence>
<evidence type="ECO:0000256" key="1">
    <source>
        <dbReference type="SAM" id="MobiDB-lite"/>
    </source>
</evidence>
<evidence type="ECO:0000313" key="2">
    <source>
        <dbReference type="EMBL" id="KAK6335817.1"/>
    </source>
</evidence>
<dbReference type="EMBL" id="JAVHNS010000014">
    <property type="protein sequence ID" value="KAK6335817.1"/>
    <property type="molecule type" value="Genomic_DNA"/>
</dbReference>
<evidence type="ECO:0000313" key="3">
    <source>
        <dbReference type="Proteomes" id="UP001373714"/>
    </source>
</evidence>
<dbReference type="Proteomes" id="UP001373714">
    <property type="component" value="Unassembled WGS sequence"/>
</dbReference>
<comment type="caution">
    <text evidence="2">The sequence shown here is derived from an EMBL/GenBank/DDBJ whole genome shotgun (WGS) entry which is preliminary data.</text>
</comment>
<reference evidence="2 3" key="1">
    <citation type="submission" date="2019-10" db="EMBL/GenBank/DDBJ databases">
        <authorList>
            <person name="Palmer J.M."/>
        </authorList>
    </citation>
    <scope>NUCLEOTIDE SEQUENCE [LARGE SCALE GENOMIC DNA]</scope>
    <source>
        <strain evidence="2 3">TWF730</strain>
    </source>
</reference>
<name>A0AAV9U4T8_9PEZI</name>
<feature type="region of interest" description="Disordered" evidence="1">
    <location>
        <begin position="1"/>
        <end position="34"/>
    </location>
</feature>
<protein>
    <submittedName>
        <fullName evidence="2">Uncharacterized protein</fullName>
    </submittedName>
</protein>
<keyword evidence="3" id="KW-1185">Reference proteome</keyword>
<feature type="compositionally biased region" description="Basic and acidic residues" evidence="1">
    <location>
        <begin position="195"/>
        <end position="219"/>
    </location>
</feature>
<organism evidence="2 3">
    <name type="scientific">Orbilia blumenaviensis</name>
    <dbReference type="NCBI Taxonomy" id="1796055"/>
    <lineage>
        <taxon>Eukaryota</taxon>
        <taxon>Fungi</taxon>
        <taxon>Dikarya</taxon>
        <taxon>Ascomycota</taxon>
        <taxon>Pezizomycotina</taxon>
        <taxon>Orbiliomycetes</taxon>
        <taxon>Orbiliales</taxon>
        <taxon>Orbiliaceae</taxon>
        <taxon>Orbilia</taxon>
    </lineage>
</organism>
<accession>A0AAV9U4T8</accession>
<dbReference type="AlphaFoldDB" id="A0AAV9U4T8"/>
<feature type="compositionally biased region" description="Pro residues" evidence="1">
    <location>
        <begin position="15"/>
        <end position="24"/>
    </location>
</feature>
<feature type="region of interest" description="Disordered" evidence="1">
    <location>
        <begin position="195"/>
        <end position="220"/>
    </location>
</feature>
<gene>
    <name evidence="2" type="ORF">TWF730_003194</name>
</gene>